<dbReference type="InterPro" id="IPR006642">
    <property type="entry name" value="Rad18_UBZ4"/>
</dbReference>
<evidence type="ECO:0000313" key="23">
    <source>
        <dbReference type="EMBL" id="RDL40010.1"/>
    </source>
</evidence>
<evidence type="ECO:0000256" key="11">
    <source>
        <dbReference type="ARBA" id="ARBA00022786"/>
    </source>
</evidence>
<dbReference type="GO" id="GO:0006513">
    <property type="term" value="P:protein monoubiquitination"/>
    <property type="evidence" value="ECO:0007669"/>
    <property type="project" value="InterPro"/>
</dbReference>
<reference evidence="23 24" key="1">
    <citation type="journal article" date="2018" name="IMA Fungus">
        <title>IMA Genome-F 9: Draft genome sequence of Annulohypoxylon stygium, Aspergillus mulundensis, Berkeleyomyces basicola (syn. Thielaviopsis basicola), Ceratocystis smalleyi, two Cercospora beticola strains, Coleophoma cylindrospora, Fusarium fracticaudum, Phialophora cf. hyalina, and Morchella septimelata.</title>
        <authorList>
            <person name="Wingfield B.D."/>
            <person name="Bills G.F."/>
            <person name="Dong Y."/>
            <person name="Huang W."/>
            <person name="Nel W.J."/>
            <person name="Swalarsk-Parry B.S."/>
            <person name="Vaghefi N."/>
            <person name="Wilken P.M."/>
            <person name="An Z."/>
            <person name="de Beer Z.W."/>
            <person name="De Vos L."/>
            <person name="Chen L."/>
            <person name="Duong T.A."/>
            <person name="Gao Y."/>
            <person name="Hammerbacher A."/>
            <person name="Kikkert J.R."/>
            <person name="Li Y."/>
            <person name="Li H."/>
            <person name="Li K."/>
            <person name="Li Q."/>
            <person name="Liu X."/>
            <person name="Ma X."/>
            <person name="Naidoo K."/>
            <person name="Pethybridge S.J."/>
            <person name="Sun J."/>
            <person name="Steenkamp E.T."/>
            <person name="van der Nest M.A."/>
            <person name="van Wyk S."/>
            <person name="Wingfield M.J."/>
            <person name="Xiong C."/>
            <person name="Yue Q."/>
            <person name="Zhang X."/>
        </authorList>
    </citation>
    <scope>NUCLEOTIDE SEQUENCE [LARGE SCALE GENOMIC DNA]</scope>
    <source>
        <strain evidence="23 24">BP 5553</strain>
    </source>
</reference>
<accession>A0A370TWV9</accession>
<evidence type="ECO:0000256" key="12">
    <source>
        <dbReference type="ARBA" id="ARBA00022833"/>
    </source>
</evidence>
<keyword evidence="11 18" id="KW-0833">Ubl conjugation pathway</keyword>
<dbReference type="Gene3D" id="3.30.40.10">
    <property type="entry name" value="Zinc/RING finger domain, C3HC4 (zinc finger)"/>
    <property type="match status" value="1"/>
</dbReference>
<keyword evidence="15 18" id="KW-0539">Nucleus</keyword>
<keyword evidence="7 18" id="KW-0808">Transferase</keyword>
<dbReference type="Pfam" id="PF13923">
    <property type="entry name" value="zf-C3HC4_2"/>
    <property type="match status" value="1"/>
</dbReference>
<dbReference type="GO" id="GO:0097505">
    <property type="term" value="C:Rad6-Rad18 complex"/>
    <property type="evidence" value="ECO:0007669"/>
    <property type="project" value="TreeGrafter"/>
</dbReference>
<comment type="caution">
    <text evidence="23">The sequence shown here is derived from an EMBL/GenBank/DDBJ whole genome shotgun (WGS) entry which is preliminary data.</text>
</comment>
<dbReference type="InterPro" id="IPR039577">
    <property type="entry name" value="Rad18"/>
</dbReference>
<evidence type="ECO:0000259" key="20">
    <source>
        <dbReference type="PROSITE" id="PS50089"/>
    </source>
</evidence>
<evidence type="ECO:0000313" key="24">
    <source>
        <dbReference type="Proteomes" id="UP000254866"/>
    </source>
</evidence>
<dbReference type="PROSITE" id="PS51908">
    <property type="entry name" value="ZF_UBZ4"/>
    <property type="match status" value="1"/>
</dbReference>
<proteinExistence type="inferred from homology"/>
<comment type="subcellular location">
    <subcellularLocation>
        <location evidence="2 18">Nucleus</location>
    </subcellularLocation>
</comment>
<dbReference type="NCBIfam" id="TIGR00599">
    <property type="entry name" value="rad18"/>
    <property type="match status" value="1"/>
</dbReference>
<dbReference type="FunFam" id="3.30.40.10:FF:000172">
    <property type="entry name" value="E3 ubiquitin-protein ligase RAD18"/>
    <property type="match status" value="1"/>
</dbReference>
<comment type="similarity">
    <text evidence="4 18">Belongs to the RAD18 family.</text>
</comment>
<evidence type="ECO:0000256" key="15">
    <source>
        <dbReference type="ARBA" id="ARBA00023242"/>
    </source>
</evidence>
<dbReference type="STRING" id="2656787.A0A370TWV9"/>
<feature type="compositionally biased region" description="Polar residues" evidence="19">
    <location>
        <begin position="413"/>
        <end position="426"/>
    </location>
</feature>
<evidence type="ECO:0000256" key="19">
    <source>
        <dbReference type="SAM" id="MobiDB-lite"/>
    </source>
</evidence>
<feature type="region of interest" description="Disordered" evidence="19">
    <location>
        <begin position="331"/>
        <end position="426"/>
    </location>
</feature>
<feature type="domain" description="SAP" evidence="21">
    <location>
        <begin position="224"/>
        <end position="258"/>
    </location>
</feature>
<evidence type="ECO:0000256" key="8">
    <source>
        <dbReference type="ARBA" id="ARBA00022723"/>
    </source>
</evidence>
<keyword evidence="13 18" id="KW-0238">DNA-binding</keyword>
<evidence type="ECO:0000256" key="6">
    <source>
        <dbReference type="ARBA" id="ARBA00015551"/>
    </source>
</evidence>
<evidence type="ECO:0000256" key="10">
    <source>
        <dbReference type="ARBA" id="ARBA00022771"/>
    </source>
</evidence>
<evidence type="ECO:0000256" key="16">
    <source>
        <dbReference type="PROSITE-ProRule" id="PRU00175"/>
    </source>
</evidence>
<dbReference type="Gene3D" id="3.30.160.60">
    <property type="entry name" value="Classic Zinc Finger"/>
    <property type="match status" value="1"/>
</dbReference>
<dbReference type="SUPFAM" id="SSF57850">
    <property type="entry name" value="RING/U-box"/>
    <property type="match status" value="1"/>
</dbReference>
<evidence type="ECO:0000256" key="7">
    <source>
        <dbReference type="ARBA" id="ARBA00022679"/>
    </source>
</evidence>
<keyword evidence="10 16" id="KW-0863">Zinc-finger</keyword>
<dbReference type="PROSITE" id="PS00518">
    <property type="entry name" value="ZF_RING_1"/>
    <property type="match status" value="1"/>
</dbReference>
<dbReference type="Proteomes" id="UP000254866">
    <property type="component" value="Unassembled WGS sequence"/>
</dbReference>
<dbReference type="PANTHER" id="PTHR14134">
    <property type="entry name" value="E3 UBIQUITIN-PROTEIN LIGASE RAD18"/>
    <property type="match status" value="1"/>
</dbReference>
<evidence type="ECO:0000256" key="5">
    <source>
        <dbReference type="ARBA" id="ARBA00012483"/>
    </source>
</evidence>
<dbReference type="GeneID" id="43597199"/>
<dbReference type="GO" id="GO:0008270">
    <property type="term" value="F:zinc ion binding"/>
    <property type="evidence" value="ECO:0007669"/>
    <property type="project" value="UniProtKB-KW"/>
</dbReference>
<evidence type="ECO:0000259" key="22">
    <source>
        <dbReference type="PROSITE" id="PS51908"/>
    </source>
</evidence>
<dbReference type="InterPro" id="IPR004580">
    <property type="entry name" value="Rad18_fungi"/>
</dbReference>
<sequence length="447" mass="49767">MSKREALEVSDSTDWLETPLRSVAAVDSALRCQVCKDFYTTPMITSCSHTFCSLCIRRCLNNDGKCPACRTVDQELRLRFNGAVEELVEAFKTARPEIFALAKKSVNSGVTSPKRSREDLQLDDDEKPPPRKRTRSSRITRATQEVYVVDSDLDDGDFVPEEGCVQCPICNKQVKQETINTHIDRGCADEPPTRRNEKSTFPISPSKSLQNLTKRPERLAQLHYSMVKDNALRKKLADLGLPAGGTRQGMERRYTEWVTLWNANCDATHPKGKTELKRELDTWERTQGSRAQATSSLNPGAQIRDRDFDKAAWSTQHDGSFKELIANARSKVRAKAATPDSPSRPTPPLEPPVTPIRGAGNPLKSQGPANVSMMEAGGEEQDEHHPDQQPDAVNVVGMTPFSKSRFFDEPGLSNPTSQAPTSQYSNSIPIFEKEKDIDITTITNPQP</sequence>
<dbReference type="SMART" id="SM00513">
    <property type="entry name" value="SAP"/>
    <property type="match status" value="1"/>
</dbReference>
<dbReference type="OrthoDB" id="9049620at2759"/>
<dbReference type="PROSITE" id="PS50800">
    <property type="entry name" value="SAP"/>
    <property type="match status" value="1"/>
</dbReference>
<evidence type="ECO:0000256" key="13">
    <source>
        <dbReference type="ARBA" id="ARBA00023125"/>
    </source>
</evidence>
<keyword evidence="14 17" id="KW-0234">DNA repair</keyword>
<dbReference type="EMBL" id="NPIC01000002">
    <property type="protein sequence ID" value="RDL40010.1"/>
    <property type="molecule type" value="Genomic_DNA"/>
</dbReference>
<dbReference type="AlphaFoldDB" id="A0A370TWV9"/>
<feature type="region of interest" description="Disordered" evidence="19">
    <location>
        <begin position="185"/>
        <end position="212"/>
    </location>
</feature>
<dbReference type="PROSITE" id="PS50089">
    <property type="entry name" value="ZF_RING_2"/>
    <property type="match status" value="1"/>
</dbReference>
<evidence type="ECO:0000256" key="2">
    <source>
        <dbReference type="ARBA" id="ARBA00004123"/>
    </source>
</evidence>
<dbReference type="SMART" id="SM00184">
    <property type="entry name" value="RING"/>
    <property type="match status" value="1"/>
</dbReference>
<name>A0A370TWV9_9HELO</name>
<organism evidence="23 24">
    <name type="scientific">Venustampulla echinocandica</name>
    <dbReference type="NCBI Taxonomy" id="2656787"/>
    <lineage>
        <taxon>Eukaryota</taxon>
        <taxon>Fungi</taxon>
        <taxon>Dikarya</taxon>
        <taxon>Ascomycota</taxon>
        <taxon>Pezizomycotina</taxon>
        <taxon>Leotiomycetes</taxon>
        <taxon>Helotiales</taxon>
        <taxon>Pleuroascaceae</taxon>
        <taxon>Venustampulla</taxon>
    </lineage>
</organism>
<evidence type="ECO:0000256" key="9">
    <source>
        <dbReference type="ARBA" id="ARBA00022763"/>
    </source>
</evidence>
<feature type="region of interest" description="Disordered" evidence="19">
    <location>
        <begin position="281"/>
        <end position="301"/>
    </location>
</feature>
<evidence type="ECO:0000256" key="14">
    <source>
        <dbReference type="ARBA" id="ARBA00023204"/>
    </source>
</evidence>
<dbReference type="PANTHER" id="PTHR14134:SF2">
    <property type="entry name" value="E3 UBIQUITIN-PROTEIN LIGASE RAD18"/>
    <property type="match status" value="1"/>
</dbReference>
<gene>
    <name evidence="23" type="ORF">BP5553_04350</name>
</gene>
<dbReference type="GO" id="GO:0006301">
    <property type="term" value="P:DNA damage tolerance"/>
    <property type="evidence" value="ECO:0007669"/>
    <property type="project" value="InterPro"/>
</dbReference>
<dbReference type="GO" id="GO:0005634">
    <property type="term" value="C:nucleus"/>
    <property type="evidence" value="ECO:0007669"/>
    <property type="project" value="UniProtKB-SubCell"/>
</dbReference>
<keyword evidence="12 18" id="KW-0862">Zinc</keyword>
<dbReference type="SMART" id="SM00734">
    <property type="entry name" value="ZnF_Rad18"/>
    <property type="match status" value="1"/>
</dbReference>
<dbReference type="GO" id="GO:0003697">
    <property type="term" value="F:single-stranded DNA binding"/>
    <property type="evidence" value="ECO:0007669"/>
    <property type="project" value="UniProtKB-UniRule"/>
</dbReference>
<dbReference type="InterPro" id="IPR003034">
    <property type="entry name" value="SAP_dom"/>
</dbReference>
<feature type="domain" description="UBZ4-type" evidence="22">
    <location>
        <begin position="164"/>
        <end position="192"/>
    </location>
</feature>
<dbReference type="EC" id="2.3.2.27" evidence="5 18"/>
<dbReference type="InterPro" id="IPR001841">
    <property type="entry name" value="Znf_RING"/>
</dbReference>
<comment type="pathway">
    <text evidence="3 18">Protein modification; protein ubiquitination.</text>
</comment>
<comment type="catalytic activity">
    <reaction evidence="1 18">
        <text>S-ubiquitinyl-[E2 ubiquitin-conjugating enzyme]-L-cysteine + [acceptor protein]-L-lysine = [E2 ubiquitin-conjugating enzyme]-L-cysteine + N(6)-ubiquitinyl-[acceptor protein]-L-lysine.</text>
        <dbReference type="EC" id="2.3.2.27"/>
    </reaction>
</comment>
<dbReference type="UniPathway" id="UPA00143"/>
<keyword evidence="9 17" id="KW-0227">DNA damage</keyword>
<evidence type="ECO:0000256" key="18">
    <source>
        <dbReference type="RuleBase" id="RU368093"/>
    </source>
</evidence>
<evidence type="ECO:0000259" key="21">
    <source>
        <dbReference type="PROSITE" id="PS50800"/>
    </source>
</evidence>
<evidence type="ECO:0000256" key="1">
    <source>
        <dbReference type="ARBA" id="ARBA00000900"/>
    </source>
</evidence>
<protein>
    <recommendedName>
        <fullName evidence="6 18">Postreplication repair E3 ubiquitin-protein ligase RAD18</fullName>
        <ecNumber evidence="5 18">2.3.2.27</ecNumber>
    </recommendedName>
    <alternativeName>
        <fullName evidence="18">RING-type E3 ubiquitin transferase RAD18</fullName>
    </alternativeName>
</protein>
<dbReference type="GO" id="GO:0006281">
    <property type="term" value="P:DNA repair"/>
    <property type="evidence" value="ECO:0007669"/>
    <property type="project" value="UniProtKB-KW"/>
</dbReference>
<feature type="region of interest" description="Disordered" evidence="19">
    <location>
        <begin position="109"/>
        <end position="139"/>
    </location>
</feature>
<evidence type="ECO:0000256" key="4">
    <source>
        <dbReference type="ARBA" id="ARBA00009506"/>
    </source>
</evidence>
<dbReference type="GO" id="GO:0061630">
    <property type="term" value="F:ubiquitin protein ligase activity"/>
    <property type="evidence" value="ECO:0007669"/>
    <property type="project" value="UniProtKB-UniRule"/>
</dbReference>
<evidence type="ECO:0000256" key="3">
    <source>
        <dbReference type="ARBA" id="ARBA00004906"/>
    </source>
</evidence>
<dbReference type="InterPro" id="IPR017907">
    <property type="entry name" value="Znf_RING_CS"/>
</dbReference>
<evidence type="ECO:0000256" key="17">
    <source>
        <dbReference type="PROSITE-ProRule" id="PRU01256"/>
    </source>
</evidence>
<keyword evidence="24" id="KW-1185">Reference proteome</keyword>
<keyword evidence="8 18" id="KW-0479">Metal-binding</keyword>
<feature type="compositionally biased region" description="Polar residues" evidence="19">
    <location>
        <begin position="285"/>
        <end position="299"/>
    </location>
</feature>
<dbReference type="InterPro" id="IPR013083">
    <property type="entry name" value="Znf_RING/FYVE/PHD"/>
</dbReference>
<comment type="function">
    <text evidence="18">E3 RING-finger protein, member of the UBC2/RAD6 epistasis group. Associates to the E2 ubiquitin conjugating enzyme UBC2/RAD6 to form the UBC2-RAD18 ubiquitin ligase complex involved in postreplicative repair (PRR) of damaged DNA.</text>
</comment>
<feature type="compositionally biased region" description="Pro residues" evidence="19">
    <location>
        <begin position="342"/>
        <end position="354"/>
    </location>
</feature>
<feature type="compositionally biased region" description="Polar residues" evidence="19">
    <location>
        <begin position="199"/>
        <end position="212"/>
    </location>
</feature>
<feature type="compositionally biased region" description="Basic and acidic residues" evidence="19">
    <location>
        <begin position="185"/>
        <end position="198"/>
    </location>
</feature>
<feature type="domain" description="RING-type" evidence="20">
    <location>
        <begin position="32"/>
        <end position="70"/>
    </location>
</feature>
<comment type="subunit">
    <text evidence="18">Interacts with E2 UBC2, forming a complex with ubiquitin ligase activity.</text>
</comment>
<dbReference type="RefSeq" id="XP_031872666.1">
    <property type="nucleotide sequence ID" value="XM_032012973.1"/>
</dbReference>